<dbReference type="CDD" id="cd00093">
    <property type="entry name" value="HTH_XRE"/>
    <property type="match status" value="1"/>
</dbReference>
<feature type="domain" description="HTH cro/C1-type" evidence="1">
    <location>
        <begin position="21"/>
        <end position="74"/>
    </location>
</feature>
<name>A0AAU8J1H1_9ACTN</name>
<dbReference type="Gene3D" id="1.10.260.40">
    <property type="entry name" value="lambda repressor-like DNA-binding domains"/>
    <property type="match status" value="1"/>
</dbReference>
<dbReference type="InterPro" id="IPR010982">
    <property type="entry name" value="Lambda_DNA-bd_dom_sf"/>
</dbReference>
<dbReference type="PROSITE" id="PS50943">
    <property type="entry name" value="HTH_CROC1"/>
    <property type="match status" value="1"/>
</dbReference>
<dbReference type="RefSeq" id="WP_353945313.1">
    <property type="nucleotide sequence ID" value="NZ_CP159534.1"/>
</dbReference>
<organism evidence="2">
    <name type="scientific">Streptomyces tabacisoli</name>
    <dbReference type="NCBI Taxonomy" id="3156398"/>
    <lineage>
        <taxon>Bacteria</taxon>
        <taxon>Bacillati</taxon>
        <taxon>Actinomycetota</taxon>
        <taxon>Actinomycetes</taxon>
        <taxon>Kitasatosporales</taxon>
        <taxon>Streptomycetaceae</taxon>
        <taxon>Streptomyces</taxon>
    </lineage>
</organism>
<proteinExistence type="predicted"/>
<evidence type="ECO:0000259" key="1">
    <source>
        <dbReference type="PROSITE" id="PS50943"/>
    </source>
</evidence>
<dbReference type="EMBL" id="CP159534">
    <property type="protein sequence ID" value="XCJ73864.1"/>
    <property type="molecule type" value="Genomic_DNA"/>
</dbReference>
<sequence length="274" mass="30518">MSPGKRPPKNPSALRMVGELLALFRKAAGYTQATLGARLVIAESTIAAYEQGRRPLLVDTARQMDQLLDTKGALETAVMAMPEIDQFPLYAEQYMAHEREAIALSWYDVLAVPGILQTEDCARTVLRNRVPAYDEDEIATKTAARVERQEILQRKCPPTLSFVVWEAALKLAYLEPLARAEQLRHLRECAELPGLALQFLPLDAPAHAGLDGAFILLETPEHQQLAYTESQRGSQWVSTPDEVSILARKYAMLRSQALTPEQSKGLLDRLLGDR</sequence>
<evidence type="ECO:0000313" key="2">
    <source>
        <dbReference type="EMBL" id="XCJ73864.1"/>
    </source>
</evidence>
<dbReference type="AlphaFoldDB" id="A0AAU8J1H1"/>
<dbReference type="KEGG" id="stac:ABII15_29615"/>
<dbReference type="GO" id="GO:0003677">
    <property type="term" value="F:DNA binding"/>
    <property type="evidence" value="ECO:0007669"/>
    <property type="project" value="InterPro"/>
</dbReference>
<reference evidence="2" key="1">
    <citation type="submission" date="2024-06" db="EMBL/GenBank/DDBJ databases">
        <title>Streptomyces sp. strain HUAS MG91 genome sequences.</title>
        <authorList>
            <person name="Mo P."/>
        </authorList>
    </citation>
    <scope>NUCLEOTIDE SEQUENCE</scope>
    <source>
        <strain evidence="2">HUAS MG91</strain>
    </source>
</reference>
<dbReference type="InterPro" id="IPR001387">
    <property type="entry name" value="Cro/C1-type_HTH"/>
</dbReference>
<protein>
    <submittedName>
        <fullName evidence="2">Helix-turn-helix transcriptional regulator</fullName>
    </submittedName>
</protein>
<dbReference type="Pfam" id="PF13560">
    <property type="entry name" value="HTH_31"/>
    <property type="match status" value="1"/>
</dbReference>
<dbReference type="Pfam" id="PF19054">
    <property type="entry name" value="DUF5753"/>
    <property type="match status" value="1"/>
</dbReference>
<gene>
    <name evidence="2" type="ORF">ABII15_29615</name>
</gene>
<dbReference type="SMART" id="SM00530">
    <property type="entry name" value="HTH_XRE"/>
    <property type="match status" value="1"/>
</dbReference>
<dbReference type="SUPFAM" id="SSF47413">
    <property type="entry name" value="lambda repressor-like DNA-binding domains"/>
    <property type="match status" value="1"/>
</dbReference>
<dbReference type="InterPro" id="IPR043917">
    <property type="entry name" value="DUF5753"/>
</dbReference>
<accession>A0AAU8J1H1</accession>